<accession>A0A1G4JB00</accession>
<gene>
    <name evidence="1" type="ORF">LADA_0E02168G</name>
</gene>
<dbReference type="SUPFAM" id="SSF56784">
    <property type="entry name" value="HAD-like"/>
    <property type="match status" value="1"/>
</dbReference>
<dbReference type="Proteomes" id="UP000190274">
    <property type="component" value="Chromosome E"/>
</dbReference>
<dbReference type="InterPro" id="IPR036412">
    <property type="entry name" value="HAD-like_sf"/>
</dbReference>
<dbReference type="OrthoDB" id="444127at2759"/>
<dbReference type="InterPro" id="IPR023214">
    <property type="entry name" value="HAD_sf"/>
</dbReference>
<dbReference type="SFLD" id="SFLDS00003">
    <property type="entry name" value="Haloacid_Dehalogenase"/>
    <property type="match status" value="1"/>
</dbReference>
<evidence type="ECO:0000313" key="2">
    <source>
        <dbReference type="Proteomes" id="UP000190274"/>
    </source>
</evidence>
<dbReference type="NCBIfam" id="TIGR02252">
    <property type="entry name" value="DREG-2"/>
    <property type="match status" value="1"/>
</dbReference>
<dbReference type="PANTHER" id="PTHR46191">
    <property type="match status" value="1"/>
</dbReference>
<dbReference type="InterPro" id="IPR011949">
    <property type="entry name" value="HAD-SF_hydro_IA_REG-2-like"/>
</dbReference>
<evidence type="ECO:0000313" key="1">
    <source>
        <dbReference type="EMBL" id="SCU87128.1"/>
    </source>
</evidence>
<dbReference type="PANTHER" id="PTHR46191:SF2">
    <property type="entry name" value="HALOACID DEHALOGENASE-LIKE HYDROLASE DOMAIN-CONTAINING PROTEIN 3"/>
    <property type="match status" value="1"/>
</dbReference>
<dbReference type="STRING" id="1266660.A0A1G4JB00"/>
<dbReference type="SFLD" id="SFLDG01129">
    <property type="entry name" value="C1.5:_HAD__Beta-PGM__Phosphata"/>
    <property type="match status" value="1"/>
</dbReference>
<dbReference type="GO" id="GO:0005634">
    <property type="term" value="C:nucleus"/>
    <property type="evidence" value="ECO:0007669"/>
    <property type="project" value="TreeGrafter"/>
</dbReference>
<name>A0A1G4JB00_9SACH</name>
<dbReference type="Gene3D" id="3.40.50.1000">
    <property type="entry name" value="HAD superfamily/HAD-like"/>
    <property type="match status" value="1"/>
</dbReference>
<dbReference type="EMBL" id="LT598455">
    <property type="protein sequence ID" value="SCU87128.1"/>
    <property type="molecule type" value="Genomic_DNA"/>
</dbReference>
<dbReference type="Gene3D" id="1.10.150.720">
    <property type="entry name" value="Haloacid dehalogenase-like hydrolase"/>
    <property type="match status" value="1"/>
</dbReference>
<proteinExistence type="predicted"/>
<protein>
    <submittedName>
        <fullName evidence="1">LADA_0E02168g1_1</fullName>
    </submittedName>
</protein>
<organism evidence="1 2">
    <name type="scientific">Lachancea dasiensis</name>
    <dbReference type="NCBI Taxonomy" id="1072105"/>
    <lineage>
        <taxon>Eukaryota</taxon>
        <taxon>Fungi</taxon>
        <taxon>Dikarya</taxon>
        <taxon>Ascomycota</taxon>
        <taxon>Saccharomycotina</taxon>
        <taxon>Saccharomycetes</taxon>
        <taxon>Saccharomycetales</taxon>
        <taxon>Saccharomycetaceae</taxon>
        <taxon>Lachancea</taxon>
    </lineage>
</organism>
<sequence>MKYPRRLTLEQWDRFSRTTKPPKLITFDAYNTLYSTTLPVMDQYSRIGQKYGLEVSAEELASRFPKVFKDLRQQHPNYGKRTGITAREWWRLLISAVFAPIETPQAMIAEILRVFDGFGAYTVYPDLLELLEHIKEEHPDTILGVASNTDPIMYTLLKNIGLQTYFGNHIYLSYDLELSKPDPKFFDAILQDVVHKNPEILANSNLEDLKASCWHIGDEESNDLTGASAVGWNSVLIDRVDKYKHLSGTADGVTRQVSELYADKIDNHAAKSWETSLRQTDVVQLADREYVVANFNVLKKLLYS</sequence>
<dbReference type="InterPro" id="IPR044924">
    <property type="entry name" value="HAD-SF_hydro_IA_REG-2-like_cap"/>
</dbReference>
<dbReference type="Pfam" id="PF00702">
    <property type="entry name" value="Hydrolase"/>
    <property type="match status" value="1"/>
</dbReference>
<dbReference type="InterPro" id="IPR051828">
    <property type="entry name" value="HAD-like_hydrolase_domain"/>
</dbReference>
<dbReference type="AlphaFoldDB" id="A0A1G4JB00"/>
<keyword evidence="2" id="KW-1185">Reference proteome</keyword>
<reference evidence="2" key="1">
    <citation type="submission" date="2016-03" db="EMBL/GenBank/DDBJ databases">
        <authorList>
            <person name="Devillers H."/>
        </authorList>
    </citation>
    <scope>NUCLEOTIDE SEQUENCE [LARGE SCALE GENOMIC DNA]</scope>
</reference>